<dbReference type="GO" id="GO:0008270">
    <property type="term" value="F:zinc ion binding"/>
    <property type="evidence" value="ECO:0007669"/>
    <property type="project" value="UniProtKB-KW"/>
</dbReference>
<proteinExistence type="predicted"/>
<dbReference type="PROSITE" id="PS00031">
    <property type="entry name" value="NUCLEAR_REC_DBD_1"/>
    <property type="match status" value="1"/>
</dbReference>
<feature type="domain" description="Nuclear receptor" evidence="11">
    <location>
        <begin position="175"/>
        <end position="250"/>
    </location>
</feature>
<keyword evidence="9" id="KW-0539">Nucleus</keyword>
<evidence type="ECO:0000256" key="3">
    <source>
        <dbReference type="ARBA" id="ARBA00022771"/>
    </source>
</evidence>
<dbReference type="PANTHER" id="PTHR24086:SF15">
    <property type="entry name" value="NUCLEAR HORMONE RECEPTOR FTZ-F1"/>
    <property type="match status" value="1"/>
</dbReference>
<keyword evidence="7" id="KW-0804">Transcription</keyword>
<evidence type="ECO:0000256" key="5">
    <source>
        <dbReference type="ARBA" id="ARBA00023015"/>
    </source>
</evidence>
<reference evidence="13" key="1">
    <citation type="submission" date="2022-11" db="UniProtKB">
        <authorList>
            <consortium name="WormBaseParasite"/>
        </authorList>
    </citation>
    <scope>IDENTIFICATION</scope>
</reference>
<evidence type="ECO:0000256" key="4">
    <source>
        <dbReference type="ARBA" id="ARBA00022833"/>
    </source>
</evidence>
<dbReference type="GO" id="GO:0009755">
    <property type="term" value="P:hormone-mediated signaling pathway"/>
    <property type="evidence" value="ECO:0007669"/>
    <property type="project" value="TreeGrafter"/>
</dbReference>
<dbReference type="PROSITE" id="PS51030">
    <property type="entry name" value="NUCLEAR_REC_DBD_2"/>
    <property type="match status" value="1"/>
</dbReference>
<dbReference type="InterPro" id="IPR001628">
    <property type="entry name" value="Znf_hrmn_rcpt"/>
</dbReference>
<keyword evidence="8" id="KW-0675">Receptor</keyword>
<dbReference type="SUPFAM" id="SSF57716">
    <property type="entry name" value="Glucocorticoid receptor-like (DNA-binding domain)"/>
    <property type="match status" value="1"/>
</dbReference>
<dbReference type="WBParaSite" id="jg24700">
    <property type="protein sequence ID" value="jg24700"/>
    <property type="gene ID" value="jg24700"/>
</dbReference>
<evidence type="ECO:0000259" key="11">
    <source>
        <dbReference type="PROSITE" id="PS51030"/>
    </source>
</evidence>
<dbReference type="GO" id="GO:0009888">
    <property type="term" value="P:tissue development"/>
    <property type="evidence" value="ECO:0007669"/>
    <property type="project" value="TreeGrafter"/>
</dbReference>
<keyword evidence="3" id="KW-0863">Zinc-finger</keyword>
<keyword evidence="12" id="KW-1185">Reference proteome</keyword>
<evidence type="ECO:0000313" key="12">
    <source>
        <dbReference type="Proteomes" id="UP000887574"/>
    </source>
</evidence>
<evidence type="ECO:0000256" key="2">
    <source>
        <dbReference type="ARBA" id="ARBA00022723"/>
    </source>
</evidence>
<dbReference type="AlphaFoldDB" id="A0A915E0U1"/>
<accession>A0A915E0U1</accession>
<evidence type="ECO:0000256" key="1">
    <source>
        <dbReference type="ARBA" id="ARBA00004123"/>
    </source>
</evidence>
<dbReference type="GO" id="GO:0000978">
    <property type="term" value="F:RNA polymerase II cis-regulatory region sequence-specific DNA binding"/>
    <property type="evidence" value="ECO:0007669"/>
    <property type="project" value="TreeGrafter"/>
</dbReference>
<evidence type="ECO:0000256" key="8">
    <source>
        <dbReference type="ARBA" id="ARBA00023170"/>
    </source>
</evidence>
<dbReference type="InterPro" id="IPR013088">
    <property type="entry name" value="Znf_NHR/GATA"/>
</dbReference>
<dbReference type="FunFam" id="3.30.50.10:FF:000006">
    <property type="entry name" value="Nuclear receptor subfamily 5 group A member"/>
    <property type="match status" value="1"/>
</dbReference>
<evidence type="ECO:0000256" key="6">
    <source>
        <dbReference type="ARBA" id="ARBA00023125"/>
    </source>
</evidence>
<evidence type="ECO:0000256" key="10">
    <source>
        <dbReference type="SAM" id="MobiDB-lite"/>
    </source>
</evidence>
<feature type="region of interest" description="Disordered" evidence="10">
    <location>
        <begin position="58"/>
        <end position="83"/>
    </location>
</feature>
<dbReference type="Proteomes" id="UP000887574">
    <property type="component" value="Unplaced"/>
</dbReference>
<dbReference type="Pfam" id="PF00105">
    <property type="entry name" value="zf-C4"/>
    <property type="match status" value="1"/>
</dbReference>
<dbReference type="InterPro" id="IPR016355">
    <property type="entry name" value="NR5-like"/>
</dbReference>
<keyword evidence="6" id="KW-0238">DNA-binding</keyword>
<dbReference type="Gene3D" id="3.30.50.10">
    <property type="entry name" value="Erythroid Transcription Factor GATA-1, subunit A"/>
    <property type="match status" value="1"/>
</dbReference>
<keyword evidence="4" id="KW-0862">Zinc</keyword>
<dbReference type="PRINTS" id="PR00047">
    <property type="entry name" value="STROIDFINGER"/>
</dbReference>
<name>A0A915E0U1_9BILA</name>
<sequence length="315" mass="34476">MDPLINLTTEDSFQALTGSPIFAAGLSGVIVARLLTGSFPAILATPSAIMTFELKTNNEHTDSEEEEDENSSSSEHKQCISMKCSPPSNISPPAMSTLKLEQVDQQFQQQQLYHHPQNYASVVSICGCLFFGTNGAAAATLVNNNIHGNAGMEIGAGSGRCRHASAVVAAQQLAYEHCPICGDRVSGYHYGLLTCESCKGFFKRTVQNKKNYTCSAEGNCVVDKSCRKRCPHCRFEKCLERGMRMEAVRTDRQRGGRNKFGTYYKQDRAQRIKQYQSINPLGRPNNTSAEDNNNGAENGNAGTYGPTAHQMRPES</sequence>
<feature type="compositionally biased region" description="Polar residues" evidence="10">
    <location>
        <begin position="275"/>
        <end position="288"/>
    </location>
</feature>
<protein>
    <submittedName>
        <fullName evidence="13">Nuclear receptor domain-containing protein</fullName>
    </submittedName>
</protein>
<dbReference type="PANTHER" id="PTHR24086">
    <property type="entry name" value="NUCLEAR RECEPTOR SUBFAMILY 5 GROUP A"/>
    <property type="match status" value="1"/>
</dbReference>
<feature type="compositionally biased region" description="Low complexity" evidence="10">
    <location>
        <begin position="289"/>
        <end position="301"/>
    </location>
</feature>
<dbReference type="GO" id="GO:0004879">
    <property type="term" value="F:nuclear receptor activity"/>
    <property type="evidence" value="ECO:0007669"/>
    <property type="project" value="InterPro"/>
</dbReference>
<evidence type="ECO:0000256" key="9">
    <source>
        <dbReference type="ARBA" id="ARBA00023242"/>
    </source>
</evidence>
<dbReference type="CDD" id="cd07167">
    <property type="entry name" value="NR_DBD_Lrh-1_like"/>
    <property type="match status" value="1"/>
</dbReference>
<feature type="region of interest" description="Disordered" evidence="10">
    <location>
        <begin position="275"/>
        <end position="315"/>
    </location>
</feature>
<dbReference type="GO" id="GO:0090575">
    <property type="term" value="C:RNA polymerase II transcription regulator complex"/>
    <property type="evidence" value="ECO:0007669"/>
    <property type="project" value="TreeGrafter"/>
</dbReference>
<dbReference type="SMART" id="SM00399">
    <property type="entry name" value="ZnF_C4"/>
    <property type="match status" value="1"/>
</dbReference>
<evidence type="ECO:0000313" key="13">
    <source>
        <dbReference type="WBParaSite" id="jg24700"/>
    </source>
</evidence>
<organism evidence="12 13">
    <name type="scientific">Ditylenchus dipsaci</name>
    <dbReference type="NCBI Taxonomy" id="166011"/>
    <lineage>
        <taxon>Eukaryota</taxon>
        <taxon>Metazoa</taxon>
        <taxon>Ecdysozoa</taxon>
        <taxon>Nematoda</taxon>
        <taxon>Chromadorea</taxon>
        <taxon>Rhabditida</taxon>
        <taxon>Tylenchina</taxon>
        <taxon>Tylenchomorpha</taxon>
        <taxon>Sphaerularioidea</taxon>
        <taxon>Anguinidae</taxon>
        <taxon>Anguininae</taxon>
        <taxon>Ditylenchus</taxon>
    </lineage>
</organism>
<keyword evidence="5" id="KW-0805">Transcription regulation</keyword>
<comment type="subcellular location">
    <subcellularLocation>
        <location evidence="1">Nucleus</location>
    </subcellularLocation>
</comment>
<keyword evidence="2" id="KW-0479">Metal-binding</keyword>
<evidence type="ECO:0000256" key="7">
    <source>
        <dbReference type="ARBA" id="ARBA00023163"/>
    </source>
</evidence>